<keyword evidence="8 12" id="KW-0051">Antiviral defense</keyword>
<dbReference type="GO" id="GO:0016787">
    <property type="term" value="F:hydrolase activity"/>
    <property type="evidence" value="ECO:0007669"/>
    <property type="project" value="UniProtKB-KW"/>
</dbReference>
<feature type="domain" description="HNH Cas9-type" evidence="13">
    <location>
        <begin position="813"/>
        <end position="969"/>
    </location>
</feature>
<comment type="subunit">
    <text evidence="11 12">Monomer. Binds crRNA and tracrRNA.</text>
</comment>
<feature type="active site" description="Proton acceptor for HNH nuclease domain" evidence="12">
    <location>
        <position position="889"/>
    </location>
</feature>
<dbReference type="GO" id="GO:0003723">
    <property type="term" value="F:RNA binding"/>
    <property type="evidence" value="ECO:0007669"/>
    <property type="project" value="UniProtKB-UniRule"/>
</dbReference>
<dbReference type="EC" id="3.1.-.-" evidence="12"/>
<dbReference type="GO" id="GO:0004519">
    <property type="term" value="F:endonuclease activity"/>
    <property type="evidence" value="ECO:0007669"/>
    <property type="project" value="UniProtKB-UniRule"/>
</dbReference>
<evidence type="ECO:0000256" key="2">
    <source>
        <dbReference type="ARBA" id="ARBA00022722"/>
    </source>
</evidence>
<evidence type="ECO:0000256" key="6">
    <source>
        <dbReference type="ARBA" id="ARBA00022842"/>
    </source>
</evidence>
<dbReference type="eggNOG" id="COG3513">
    <property type="taxonomic scope" value="Bacteria"/>
</dbReference>
<organism evidence="14 15">
    <name type="scientific">Bifidobacterium merycicum</name>
    <dbReference type="NCBI Taxonomy" id="78345"/>
    <lineage>
        <taxon>Bacteria</taxon>
        <taxon>Bacillati</taxon>
        <taxon>Actinomycetota</taxon>
        <taxon>Actinomycetes</taxon>
        <taxon>Bifidobacteriales</taxon>
        <taxon>Bifidobacteriaceae</taxon>
        <taxon>Bifidobacterium</taxon>
    </lineage>
</organism>
<accession>A0A087BJ94</accession>
<dbReference type="Proteomes" id="UP000029060">
    <property type="component" value="Unassembled WGS sequence"/>
</dbReference>
<keyword evidence="4 12" id="KW-0255">Endonuclease</keyword>
<dbReference type="Pfam" id="PF16593">
    <property type="entry name" value="Cas9-BH"/>
    <property type="match status" value="1"/>
</dbReference>
<dbReference type="EMBL" id="JGZC01000004">
    <property type="protein sequence ID" value="KFI71094.1"/>
    <property type="molecule type" value="Genomic_DNA"/>
</dbReference>
<proteinExistence type="inferred from homology"/>
<keyword evidence="5 12" id="KW-0378">Hydrolase</keyword>
<comment type="cofactor">
    <cofactor evidence="1">
        <name>Mg(2+)</name>
        <dbReference type="ChEBI" id="CHEBI:18420"/>
    </cofactor>
</comment>
<evidence type="ECO:0000256" key="10">
    <source>
        <dbReference type="ARBA" id="ARBA00023211"/>
    </source>
</evidence>
<keyword evidence="3" id="KW-0479">Metal-binding</keyword>
<evidence type="ECO:0000313" key="14">
    <source>
        <dbReference type="EMBL" id="KFI71094.1"/>
    </source>
</evidence>
<dbReference type="OrthoDB" id="9777169at2"/>
<evidence type="ECO:0000256" key="12">
    <source>
        <dbReference type="HAMAP-Rule" id="MF_01480"/>
    </source>
</evidence>
<evidence type="ECO:0000259" key="13">
    <source>
        <dbReference type="PROSITE" id="PS51749"/>
    </source>
</evidence>
<dbReference type="GO" id="GO:0043571">
    <property type="term" value="P:maintenance of CRISPR repeat elements"/>
    <property type="evidence" value="ECO:0007669"/>
    <property type="project" value="UniProtKB-UniRule"/>
</dbReference>
<evidence type="ECO:0000256" key="3">
    <source>
        <dbReference type="ARBA" id="ARBA00022723"/>
    </source>
</evidence>
<dbReference type="Pfam" id="PF16595">
    <property type="entry name" value="Cas9_PI"/>
    <property type="match status" value="1"/>
</dbReference>
<dbReference type="InterPro" id="IPR032240">
    <property type="entry name" value="Cas9_REC"/>
</dbReference>
<comment type="caution">
    <text evidence="12">Lacks conserved residue(s) required for the propagation of feature annotation.</text>
</comment>
<keyword evidence="7 12" id="KW-0694">RNA-binding</keyword>
<name>A0A087BJ94_9BIFI</name>
<evidence type="ECO:0000256" key="4">
    <source>
        <dbReference type="ARBA" id="ARBA00022759"/>
    </source>
</evidence>
<reference evidence="14 15" key="1">
    <citation type="submission" date="2014-03" db="EMBL/GenBank/DDBJ databases">
        <title>Genomics of Bifidobacteria.</title>
        <authorList>
            <person name="Ventura M."/>
            <person name="Milani C."/>
            <person name="Lugli G.A."/>
        </authorList>
    </citation>
    <scope>NUCLEOTIDE SEQUENCE [LARGE SCALE GENOMIC DNA]</scope>
    <source>
        <strain evidence="14 15">LMG 11341</strain>
    </source>
</reference>
<dbReference type="RefSeq" id="WP_033522170.1">
    <property type="nucleotide sequence ID" value="NZ_JGZC01000004.1"/>
</dbReference>
<dbReference type="InterPro" id="IPR033114">
    <property type="entry name" value="HNH_CAS9"/>
</dbReference>
<dbReference type="InterPro" id="IPR032237">
    <property type="entry name" value="Cas9_PI"/>
</dbReference>
<keyword evidence="2 12" id="KW-0540">Nuclease</keyword>
<comment type="caution">
    <text evidence="14">The sequence shown here is derived from an EMBL/GenBank/DDBJ whole genome shotgun (WGS) entry which is preliminary data.</text>
</comment>
<sequence length="1390" mass="159658">MSRKNIVEDYAISLDIGNASVGWVAFTPNYRLVRAKGHELIGARLFEPASTAEERRMARTTRRRYSRRRWRLRMLDSMFDQALSEVDPSFLMRRKYSWVHPEDKNNEAHWFGGVLFDSNEQDKRFYEKYPTIYHLRKSLMEDDERHDIREVYLAIHHMMKYRGNFLTEGELAPSSVFDVEDFLKLLTEILQYADEGETDEDLELQADANGLTEALCTTKGSRSIRAKNAISILKEGAALSKRQEAIISAVFAGLEGNKLDLTKVFPNKEYTPEDKKTLALYFNKADYDEKRVAIGDSGLLEDNECDFLDCIRRQYSAIALKQLLGDFTSISESMCARYEQHQRNWDLIKRYCREESNAENINKNYGALVGWEIVGGQRRSIRGAKDYENKRKAANKFFEELIKGSALPDQEKERLLHDIENDELFPVQRDSGNGVIPYQLHLNELKKIIQKQGRYYPFLLETYIKDGKEVNKLEGLLAFRVPYYVGPLVSRDDMQSSDNRENHWMIRRKKGVITPWNFDEMVDKDKSGHEFIKSLVGTDSYLLGETTLPKNSLLYQEFEVLNELNNVRLSIRTGNHWADKRRVRLGHNEKKLLLEELFAKQATVTKKAAENLLRRTYGNTYEISGLADEKKFVSSLSSYGKMCRTLKASYVNSHKDVVEKIIELQTVFEDKKTLKHQLQLLGELAETNCELLSNTHYTGWGKLSRKLLTSKVVVCKIGNDFAPAKHSIIEIMRETDRNFMEIITDKDLGVGEWINQQNVGAEDGNSYQDIIDDLRVSPKVKRGINQAIRVIDDISKAVGKEPSRIFLELAGDVQQSARTVSRKSRLQGLYKSAGLQKEFRDLAESLNECSDNDLRDDRLFLYYTQLGKDMYTGEPLNLDRLSSDYDIDHIIPQAVTQNDSLDNRVLVARVANARKTDSFQYLPEIANRMRNFWQELLDAGLISRVKFDRLNRQNDFSSHEKERFVQRSLVETRQIMKNVATIMRKRYGNSAAVIGLNSELTKEMRQYLGFSHKNRDINDYHHAQDALCLGIAGQFAVNRGFFANGMVSDGAVNSYNLYLQDYLRGYREKMSAGERRRNKAFGFIVGSMNSQDSDKRINPKTGEIAWDDEDKVYLRKVMNYRKMLITQKVGDSFGALYNETRYGTSAKEGVNGIPFDKHKQDTALYGGFSSAKTVYVVLIEAKKKTRLVNITMQEYAELGDHPSDDALRAVLAKKKPEYGKARILLRHIPPMQLIRYGGALVTVKSATELNNAQQLWLPYKEYCLFDDVISSAIDVDEARLCQMLDVILDAIQKYYPKQRFDETGLSAFHNAFNEVSAEDKKRIVGEMVGMLHADAKNANLKALGMSGRWGRMSNQSGYTFADSDEFIFQSPSGLFEKRISVGELKKRRAR</sequence>
<dbReference type="Gene3D" id="3.30.420.10">
    <property type="entry name" value="Ribonuclease H-like superfamily/Ribonuclease H"/>
    <property type="match status" value="1"/>
</dbReference>
<dbReference type="GO" id="GO:0046872">
    <property type="term" value="F:metal ion binding"/>
    <property type="evidence" value="ECO:0007669"/>
    <property type="project" value="UniProtKB-UniRule"/>
</dbReference>
<evidence type="ECO:0000256" key="7">
    <source>
        <dbReference type="ARBA" id="ARBA00022884"/>
    </source>
</evidence>
<dbReference type="Pfam" id="PF13395">
    <property type="entry name" value="HNH_4"/>
    <property type="match status" value="1"/>
</dbReference>
<comment type="function">
    <text evidence="12">CRISPR (clustered regularly interspaced short palindromic repeat) is an adaptive immune system that provides protection against mobile genetic elements (viruses, transposable elements and conjugative plasmids). CRISPR clusters contain spacers, sequences complementary to antecedent mobile elements, and target invading nucleic acids. CRISPR clusters are transcribed and processed into CRISPR RNA (crRNA). In type II CRISPR systems correct processing of pre-crRNA requires a trans-encoded small RNA (tracrRNA), endogenous ribonuclease 3 (rnc) and this protein. The tracrRNA serves as a guide for ribonuclease 3-aided processing of pre-crRNA. Subsequently Cas9/crRNA/tracrRNA endonucleolytically cleaves linear or circular dsDNA target complementary to the spacer; Cas9 is inactive in the absence of the 2 guide RNAs (gRNA). Cas9 recognizes the protospacer adjacent motif (PAM) in the CRISPR repeat sequences to help distinguish self versus nonself, as targets within the bacterial CRISPR locus do not have PAMs. PAM recognition is also required for catalytic activity.</text>
</comment>
<comment type="similarity">
    <text evidence="12">Belongs to the CRISPR-associated Cas9 family.</text>
</comment>
<dbReference type="InterPro" id="IPR003615">
    <property type="entry name" value="HNH_nuc"/>
</dbReference>
<dbReference type="PROSITE" id="PS51749">
    <property type="entry name" value="HNH_CAS9"/>
    <property type="match status" value="1"/>
</dbReference>
<evidence type="ECO:0000313" key="15">
    <source>
        <dbReference type="Proteomes" id="UP000029060"/>
    </source>
</evidence>
<dbReference type="HAMAP" id="MF_01480">
    <property type="entry name" value="Cas9"/>
    <property type="match status" value="1"/>
</dbReference>
<evidence type="ECO:0000256" key="9">
    <source>
        <dbReference type="ARBA" id="ARBA00023125"/>
    </source>
</evidence>
<dbReference type="Pfam" id="PF16592">
    <property type="entry name" value="Cas9_REC"/>
    <property type="match status" value="1"/>
</dbReference>
<dbReference type="GO" id="GO:0003677">
    <property type="term" value="F:DNA binding"/>
    <property type="evidence" value="ECO:0007669"/>
    <property type="project" value="UniProtKB-UniRule"/>
</dbReference>
<keyword evidence="9 12" id="KW-0238">DNA-binding</keyword>
<feature type="active site" description="For RuvC-like nuclease domain" evidence="12">
    <location>
        <position position="15"/>
    </location>
</feature>
<dbReference type="InterPro" id="IPR036397">
    <property type="entry name" value="RNaseH_sf"/>
</dbReference>
<dbReference type="InterPro" id="IPR028629">
    <property type="entry name" value="Cas9"/>
</dbReference>
<dbReference type="SMR" id="A0A087BJ94"/>
<dbReference type="STRING" id="78345.BMERY_1245"/>
<comment type="domain">
    <text evidence="12">Has 2 endonuclease domains. The discontinuous RuvC-like domain cleaves the target DNA noncomplementary to crRNA while the HNH nuclease domain cleaves the target DNA complementary to crRNA.</text>
</comment>
<gene>
    <name evidence="12" type="primary">cas9</name>
    <name evidence="14" type="ORF">BMERY_1245</name>
</gene>
<protein>
    <recommendedName>
        <fullName evidence="12">CRISPR-associated endonuclease Cas9</fullName>
        <ecNumber evidence="12">3.1.-.-</ecNumber>
    </recommendedName>
</protein>
<dbReference type="NCBIfam" id="TIGR01865">
    <property type="entry name" value="cas_Csn1"/>
    <property type="match status" value="1"/>
</dbReference>
<dbReference type="GO" id="GO:0051607">
    <property type="term" value="P:defense response to virus"/>
    <property type="evidence" value="ECO:0007669"/>
    <property type="project" value="UniProtKB-UniRule"/>
</dbReference>
<evidence type="ECO:0000256" key="8">
    <source>
        <dbReference type="ARBA" id="ARBA00023118"/>
    </source>
</evidence>
<keyword evidence="10" id="KW-0464">Manganese</keyword>
<dbReference type="Pfam" id="PF22702">
    <property type="entry name" value="Cas9_RuvC"/>
    <property type="match status" value="1"/>
</dbReference>
<dbReference type="InterPro" id="IPR032239">
    <property type="entry name" value="Cas9-BH"/>
</dbReference>
<evidence type="ECO:0000256" key="5">
    <source>
        <dbReference type="ARBA" id="ARBA00022801"/>
    </source>
</evidence>
<dbReference type="InterPro" id="IPR055228">
    <property type="entry name" value="Cas9_RuvC"/>
</dbReference>
<evidence type="ECO:0000256" key="1">
    <source>
        <dbReference type="ARBA" id="ARBA00001946"/>
    </source>
</evidence>
<evidence type="ECO:0000256" key="11">
    <source>
        <dbReference type="ARBA" id="ARBA00046380"/>
    </source>
</evidence>
<keyword evidence="6" id="KW-0460">Magnesium</keyword>
<keyword evidence="15" id="KW-1185">Reference proteome</keyword>